<organism evidence="2">
    <name type="scientific">hydrocarbon metagenome</name>
    <dbReference type="NCBI Taxonomy" id="938273"/>
    <lineage>
        <taxon>unclassified sequences</taxon>
        <taxon>metagenomes</taxon>
        <taxon>ecological metagenomes</taxon>
    </lineage>
</organism>
<evidence type="ECO:0000256" key="1">
    <source>
        <dbReference type="SAM" id="Phobius"/>
    </source>
</evidence>
<reference evidence="2" key="1">
    <citation type="journal article" date="2015" name="Proc. Natl. Acad. Sci. U.S.A.">
        <title>Networks of energetic and metabolic interactions define dynamics in microbial communities.</title>
        <authorList>
            <person name="Embree M."/>
            <person name="Liu J.K."/>
            <person name="Al-Bassam M.M."/>
            <person name="Zengler K."/>
        </authorList>
    </citation>
    <scope>NUCLEOTIDE SEQUENCE</scope>
</reference>
<protein>
    <submittedName>
        <fullName evidence="2">Uncharacterized protein</fullName>
    </submittedName>
</protein>
<comment type="caution">
    <text evidence="2">The sequence shown here is derived from an EMBL/GenBank/DDBJ whole genome shotgun (WGS) entry which is preliminary data.</text>
</comment>
<keyword evidence="1" id="KW-0812">Transmembrane</keyword>
<feature type="transmembrane region" description="Helical" evidence="1">
    <location>
        <begin position="45"/>
        <end position="66"/>
    </location>
</feature>
<proteinExistence type="predicted"/>
<dbReference type="AlphaFoldDB" id="A0A0W8FXI5"/>
<feature type="transmembrane region" description="Helical" evidence="1">
    <location>
        <begin position="17"/>
        <end position="38"/>
    </location>
</feature>
<sequence length="135" mass="15400">MLIHEGGHGIFSLFGSFIYTLGGTLMQIILPLLFVYYFMFNQKKLGTQISFVWLGQNLMNISVYVADAQERNLPLLGGNKVYHDWHFILGRTGLLEYDNLIGTIFYLTGIVFFLVALVLPGFVKKYENVNIDLNL</sequence>
<keyword evidence="1" id="KW-1133">Transmembrane helix</keyword>
<keyword evidence="1" id="KW-0472">Membrane</keyword>
<gene>
    <name evidence="2" type="ORF">ASZ90_004632</name>
</gene>
<dbReference type="EMBL" id="LNQE01000656">
    <property type="protein sequence ID" value="KUG25546.1"/>
    <property type="molecule type" value="Genomic_DNA"/>
</dbReference>
<name>A0A0W8FXI5_9ZZZZ</name>
<evidence type="ECO:0000313" key="2">
    <source>
        <dbReference type="EMBL" id="KUG25546.1"/>
    </source>
</evidence>
<accession>A0A0W8FXI5</accession>
<feature type="transmembrane region" description="Helical" evidence="1">
    <location>
        <begin position="104"/>
        <end position="123"/>
    </location>
</feature>